<accession>A0A2U1MHD8</accession>
<proteinExistence type="predicted"/>
<gene>
    <name evidence="2" type="ORF">CTI12_AA380650</name>
</gene>
<evidence type="ECO:0000313" key="2">
    <source>
        <dbReference type="EMBL" id="PWA60628.1"/>
    </source>
</evidence>
<sequence length="317" mass="34470">MIKLQTLFLLSITYLPSIICQIPNNCNQSCPGSGFTQVPYPFGFSSGCEIQLNCTSNHTVSIGQFPVWQFSSDGLLVNLTNKCGRNADALSVFYSENYALKSTNAIVMENCTAQTDNCDLPMPITQFRTVMVPCSALGYGNPSCYAGDRTRMFLEYQNVTKLGCRFLLTAFVSERIGGLTVPPSAEQMVKLGWWVKGTCNCSDGADCTKIVSPVDGSDGYRCNCKSGFSGDGYKASSGCRRLKGNGALPVIVPRVTRVKMLLDSFEPIHGVLLCEGEDTDPSLYEAETTISPEELEEIKLLHARVCESGGDISKEAE</sequence>
<dbReference type="GO" id="GO:0030246">
    <property type="term" value="F:carbohydrate binding"/>
    <property type="evidence" value="ECO:0007669"/>
    <property type="project" value="UniProtKB-KW"/>
</dbReference>
<name>A0A2U1MHD8_ARTAN</name>
<dbReference type="STRING" id="35608.A0A2U1MHD8"/>
<dbReference type="PANTHER" id="PTHR43235:SF1">
    <property type="entry name" value="GLUTAMINE AMIDOTRANSFERASE PB2B2.05-RELATED"/>
    <property type="match status" value="1"/>
</dbReference>
<evidence type="ECO:0000256" key="1">
    <source>
        <dbReference type="SAM" id="SignalP"/>
    </source>
</evidence>
<keyword evidence="2" id="KW-0430">Lectin</keyword>
<dbReference type="Gene3D" id="3.40.50.880">
    <property type="match status" value="1"/>
</dbReference>
<dbReference type="AlphaFoldDB" id="A0A2U1MHD8"/>
<dbReference type="Proteomes" id="UP000245207">
    <property type="component" value="Unassembled WGS sequence"/>
</dbReference>
<dbReference type="EMBL" id="PKPP01005307">
    <property type="protein sequence ID" value="PWA60628.1"/>
    <property type="molecule type" value="Genomic_DNA"/>
</dbReference>
<dbReference type="InterPro" id="IPR029062">
    <property type="entry name" value="Class_I_gatase-like"/>
</dbReference>
<dbReference type="GO" id="GO:0005829">
    <property type="term" value="C:cytosol"/>
    <property type="evidence" value="ECO:0007669"/>
    <property type="project" value="TreeGrafter"/>
</dbReference>
<reference evidence="2 3" key="1">
    <citation type="journal article" date="2018" name="Mol. Plant">
        <title>The genome of Artemisia annua provides insight into the evolution of Asteraceae family and artemisinin biosynthesis.</title>
        <authorList>
            <person name="Shen Q."/>
            <person name="Zhang L."/>
            <person name="Liao Z."/>
            <person name="Wang S."/>
            <person name="Yan T."/>
            <person name="Shi P."/>
            <person name="Liu M."/>
            <person name="Fu X."/>
            <person name="Pan Q."/>
            <person name="Wang Y."/>
            <person name="Lv Z."/>
            <person name="Lu X."/>
            <person name="Zhang F."/>
            <person name="Jiang W."/>
            <person name="Ma Y."/>
            <person name="Chen M."/>
            <person name="Hao X."/>
            <person name="Li L."/>
            <person name="Tang Y."/>
            <person name="Lv G."/>
            <person name="Zhou Y."/>
            <person name="Sun X."/>
            <person name="Brodelius P.E."/>
            <person name="Rose J.K.C."/>
            <person name="Tang K."/>
        </authorList>
    </citation>
    <scope>NUCLEOTIDE SEQUENCE [LARGE SCALE GENOMIC DNA]</scope>
    <source>
        <strain evidence="3">cv. Huhao1</strain>
        <tissue evidence="2">Leaf</tissue>
    </source>
</reference>
<organism evidence="2 3">
    <name type="scientific">Artemisia annua</name>
    <name type="common">Sweet wormwood</name>
    <dbReference type="NCBI Taxonomy" id="35608"/>
    <lineage>
        <taxon>Eukaryota</taxon>
        <taxon>Viridiplantae</taxon>
        <taxon>Streptophyta</taxon>
        <taxon>Embryophyta</taxon>
        <taxon>Tracheophyta</taxon>
        <taxon>Spermatophyta</taxon>
        <taxon>Magnoliopsida</taxon>
        <taxon>eudicotyledons</taxon>
        <taxon>Gunneridae</taxon>
        <taxon>Pentapetalae</taxon>
        <taxon>asterids</taxon>
        <taxon>campanulids</taxon>
        <taxon>Asterales</taxon>
        <taxon>Asteraceae</taxon>
        <taxon>Asteroideae</taxon>
        <taxon>Anthemideae</taxon>
        <taxon>Artemisiinae</taxon>
        <taxon>Artemisia</taxon>
    </lineage>
</organism>
<dbReference type="OrthoDB" id="4062651at2759"/>
<dbReference type="PANTHER" id="PTHR43235">
    <property type="entry name" value="GLUTAMINE AMIDOTRANSFERASE PB2B2.05-RELATED"/>
    <property type="match status" value="1"/>
</dbReference>
<keyword evidence="1" id="KW-0732">Signal</keyword>
<comment type="caution">
    <text evidence="2">The sequence shown here is derived from an EMBL/GenBank/DDBJ whole genome shotgun (WGS) entry which is preliminary data.</text>
</comment>
<evidence type="ECO:0000313" key="3">
    <source>
        <dbReference type="Proteomes" id="UP000245207"/>
    </source>
</evidence>
<dbReference type="Gene3D" id="2.10.25.10">
    <property type="entry name" value="Laminin"/>
    <property type="match status" value="1"/>
</dbReference>
<dbReference type="InterPro" id="IPR044668">
    <property type="entry name" value="PuuD-like"/>
</dbReference>
<keyword evidence="3" id="KW-1185">Reference proteome</keyword>
<feature type="chain" id="PRO_5015414942" evidence="1">
    <location>
        <begin position="21"/>
        <end position="317"/>
    </location>
</feature>
<feature type="signal peptide" evidence="1">
    <location>
        <begin position="1"/>
        <end position="20"/>
    </location>
</feature>
<protein>
    <submittedName>
        <fullName evidence="2">Concanavalin A-like lectin/glucanase domain-containing protein</fullName>
    </submittedName>
</protein>
<dbReference type="GO" id="GO:0016811">
    <property type="term" value="F:hydrolase activity, acting on carbon-nitrogen (but not peptide) bonds, in linear amides"/>
    <property type="evidence" value="ECO:0007669"/>
    <property type="project" value="InterPro"/>
</dbReference>